<organism evidence="1 2">
    <name type="scientific">Aspergillus sergii</name>
    <dbReference type="NCBI Taxonomy" id="1034303"/>
    <lineage>
        <taxon>Eukaryota</taxon>
        <taxon>Fungi</taxon>
        <taxon>Dikarya</taxon>
        <taxon>Ascomycota</taxon>
        <taxon>Pezizomycotina</taxon>
        <taxon>Eurotiomycetes</taxon>
        <taxon>Eurotiomycetidae</taxon>
        <taxon>Eurotiales</taxon>
        <taxon>Aspergillaceae</taxon>
        <taxon>Aspergillus</taxon>
        <taxon>Aspergillus subgen. Circumdati</taxon>
    </lineage>
</organism>
<keyword evidence="2" id="KW-1185">Reference proteome</keyword>
<accession>A0A5N6XI40</accession>
<sequence length="114" mass="12637">MDNNTYIHENTVLNKASTPSESPANCDKTVPANMYLNKAMNLFEQFKRSGREGDLEEAIQHAKLALRQTVSSKSLYIEKLNLLGVILKAPVEVTPNNDPTLIGYLNNLGCSLED</sequence>
<reference evidence="2" key="1">
    <citation type="submission" date="2019-04" db="EMBL/GenBank/DDBJ databases">
        <title>Friends and foes A comparative genomics studyof 23 Aspergillus species from section Flavi.</title>
        <authorList>
            <consortium name="DOE Joint Genome Institute"/>
            <person name="Kjaerbolling I."/>
            <person name="Vesth T."/>
            <person name="Frisvad J.C."/>
            <person name="Nybo J.L."/>
            <person name="Theobald S."/>
            <person name="Kildgaard S."/>
            <person name="Isbrandt T."/>
            <person name="Kuo A."/>
            <person name="Sato A."/>
            <person name="Lyhne E.K."/>
            <person name="Kogle M.E."/>
            <person name="Wiebenga A."/>
            <person name="Kun R.S."/>
            <person name="Lubbers R.J."/>
            <person name="Makela M.R."/>
            <person name="Barry K."/>
            <person name="Chovatia M."/>
            <person name="Clum A."/>
            <person name="Daum C."/>
            <person name="Haridas S."/>
            <person name="He G."/>
            <person name="LaButti K."/>
            <person name="Lipzen A."/>
            <person name="Mondo S."/>
            <person name="Riley R."/>
            <person name="Salamov A."/>
            <person name="Simmons B.A."/>
            <person name="Magnuson J.K."/>
            <person name="Henrissat B."/>
            <person name="Mortensen U.H."/>
            <person name="Larsen T.O."/>
            <person name="Devries R.P."/>
            <person name="Grigoriev I.V."/>
            <person name="Machida M."/>
            <person name="Baker S.E."/>
            <person name="Andersen M.R."/>
        </authorList>
    </citation>
    <scope>NUCLEOTIDE SEQUENCE [LARGE SCALE GENOMIC DNA]</scope>
    <source>
        <strain evidence="2">CBS 130017</strain>
    </source>
</reference>
<dbReference type="AlphaFoldDB" id="A0A5N6XI40"/>
<protein>
    <submittedName>
        <fullName evidence="1">Uncharacterized protein</fullName>
    </submittedName>
</protein>
<evidence type="ECO:0000313" key="2">
    <source>
        <dbReference type="Proteomes" id="UP000325945"/>
    </source>
</evidence>
<name>A0A5N6XI40_9EURO</name>
<proteinExistence type="predicted"/>
<dbReference type="EMBL" id="ML741764">
    <property type="protein sequence ID" value="KAE8332917.1"/>
    <property type="molecule type" value="Genomic_DNA"/>
</dbReference>
<gene>
    <name evidence="1" type="ORF">BDV39DRAFT_199920</name>
</gene>
<dbReference type="Proteomes" id="UP000325945">
    <property type="component" value="Unassembled WGS sequence"/>
</dbReference>
<evidence type="ECO:0000313" key="1">
    <source>
        <dbReference type="EMBL" id="KAE8332917.1"/>
    </source>
</evidence>